<proteinExistence type="predicted"/>
<dbReference type="OrthoDB" id="2085859at2"/>
<keyword evidence="2" id="KW-1185">Reference proteome</keyword>
<evidence type="ECO:0000313" key="2">
    <source>
        <dbReference type="Proteomes" id="UP000183975"/>
    </source>
</evidence>
<dbReference type="AlphaFoldDB" id="A0A1M6XBC3"/>
<accession>A0A1M6XBC3</accession>
<dbReference type="Proteomes" id="UP000183975">
    <property type="component" value="Unassembled WGS sequence"/>
</dbReference>
<organism evidence="1 2">
    <name type="scientific">Anaerotignum lactatifermentans DSM 14214</name>
    <dbReference type="NCBI Taxonomy" id="1121323"/>
    <lineage>
        <taxon>Bacteria</taxon>
        <taxon>Bacillati</taxon>
        <taxon>Bacillota</taxon>
        <taxon>Clostridia</taxon>
        <taxon>Lachnospirales</taxon>
        <taxon>Anaerotignaceae</taxon>
        <taxon>Anaerotignum</taxon>
    </lineage>
</organism>
<reference evidence="1 2" key="1">
    <citation type="submission" date="2016-11" db="EMBL/GenBank/DDBJ databases">
        <authorList>
            <person name="Jaros S."/>
            <person name="Januszkiewicz K."/>
            <person name="Wedrychowicz H."/>
        </authorList>
    </citation>
    <scope>NUCLEOTIDE SEQUENCE [LARGE SCALE GENOMIC DNA]</scope>
    <source>
        <strain evidence="1 2">DSM 14214</strain>
    </source>
</reference>
<name>A0A1M6XBC3_9FIRM</name>
<protein>
    <submittedName>
        <fullName evidence="1">Uncharacterized protein</fullName>
    </submittedName>
</protein>
<sequence>MQLIENLFVGESVGNLGTVVYSLKRDIPVFRLYCLVYFADRNRMEILSSKELFTKKYRSRKGIIAGVAMGRHEAVDLLCYMLEEAAKAGRDLTDPAAWLQ</sequence>
<gene>
    <name evidence="1" type="ORF">SAMN02745138_02759</name>
</gene>
<evidence type="ECO:0000313" key="1">
    <source>
        <dbReference type="EMBL" id="SHL03254.1"/>
    </source>
</evidence>
<dbReference type="RefSeq" id="WP_072852730.1">
    <property type="nucleotide sequence ID" value="NZ_FRAH01000061.1"/>
</dbReference>
<dbReference type="EMBL" id="FRAH01000061">
    <property type="protein sequence ID" value="SHL03254.1"/>
    <property type="molecule type" value="Genomic_DNA"/>
</dbReference>